<evidence type="ECO:0000256" key="6">
    <source>
        <dbReference type="ARBA" id="ARBA00022692"/>
    </source>
</evidence>
<dbReference type="PROSITE" id="PS50893">
    <property type="entry name" value="ABC_TRANSPORTER_2"/>
    <property type="match status" value="2"/>
</dbReference>
<evidence type="ECO:0000256" key="2">
    <source>
        <dbReference type="ARBA" id="ARBA00005417"/>
    </source>
</evidence>
<feature type="domain" description="ABC transporter" evidence="13">
    <location>
        <begin position="349"/>
        <end position="580"/>
    </location>
</feature>
<feature type="transmembrane region" description="Helical" evidence="12">
    <location>
        <begin position="278"/>
        <end position="298"/>
    </location>
</feature>
<dbReference type="Proteomes" id="UP001287059">
    <property type="component" value="Unassembled WGS sequence"/>
</dbReference>
<keyword evidence="7" id="KW-0677">Repeat</keyword>
<evidence type="ECO:0000256" key="5">
    <source>
        <dbReference type="ARBA" id="ARBA00022597"/>
    </source>
</evidence>
<evidence type="ECO:0000259" key="13">
    <source>
        <dbReference type="PROSITE" id="PS50893"/>
    </source>
</evidence>
<dbReference type="InterPro" id="IPR003593">
    <property type="entry name" value="AAA+_ATPase"/>
</dbReference>
<comment type="subcellular location">
    <subcellularLocation>
        <location evidence="1">Cell membrane</location>
        <topology evidence="1">Multi-pass membrane protein</topology>
    </subcellularLocation>
</comment>
<evidence type="ECO:0000256" key="4">
    <source>
        <dbReference type="ARBA" id="ARBA00022475"/>
    </source>
</evidence>
<sequence>MTKLTPGRSERRIAFGSSILPGRRDELLLVALILIAIAGFSLAQPDFLTVLNLLNIGQQSAIVAVVAFGMTGVIIARGIDISVGGTMATAGIVAALVLGATGSGVLGILAAILAGGFFGAINATLIAGFRISAFVATLGTMALARGAALSLSRASSIPVADPLMLWPGQASLFGIPAGFVLALIFCGAWGFLLRRTVIGRSIFAVGGNEIASRASLVSVKLVQSFTYVACGASSGVAAIIGIGRLGSAQPLAGTGLEFAAITAAVVGGARLSGGKGSVAGTLLGAIAIGTINSGLAFLQVSQQVIYIISGALILIAVLVRGDLPLRAIFRSRQSILTAKRNEDRSGQSLKVESLGKQFGHVRVLSDISFELKGGEVVALVGENGAGKSTLIKCLSGVHVPDAGTITFGRTSKTATSDNNDIAVIHQHFSLVPDLTIAESLSLGREPVFLGFLRRSAMRRRAAGALRDVGLDRDVNMPVRDLTVGERQMLEVAKALLASAWLIVMDEPTSALTNRERDQLYVIVRKLAERGSCVLYISHKMEEVKELAARAIVLRDGRLVGDVSMNDVTERELVHLMVGRDLGNVFPWVASPLGDTVIEVSKLSTQSLLHDVSLTVRQGEVLGLAGLMGSGRTDILRCIAGLDNFSGGKIELRGKSLKSGDQAHAADLGVAFIPEDRRLEGLVSCLSVSDNLGLIWMKRNHRHGIVSVSSLMRKADELIRKLDIRPPVPGKLAGTLSGGNQQKVVLGKWLAINPTIILLDEPTSGVDVGAKSEIHKVIGELKTAGAAIVLVSSELPELLGVSDRVTVIREGRSVGELPRGASEQQVMELAFSAAASPDKTLMEATP</sequence>
<dbReference type="Pfam" id="PF00005">
    <property type="entry name" value="ABC_tran"/>
    <property type="match status" value="2"/>
</dbReference>
<feature type="transmembrane region" description="Helical" evidence="12">
    <location>
        <begin position="172"/>
        <end position="193"/>
    </location>
</feature>
<dbReference type="InterPro" id="IPR027417">
    <property type="entry name" value="P-loop_NTPase"/>
</dbReference>
<dbReference type="InterPro" id="IPR001851">
    <property type="entry name" value="ABC_transp_permease"/>
</dbReference>
<feature type="transmembrane region" description="Helical" evidence="12">
    <location>
        <begin position="304"/>
        <end position="323"/>
    </location>
</feature>
<keyword evidence="5" id="KW-0762">Sugar transport</keyword>
<evidence type="ECO:0000256" key="12">
    <source>
        <dbReference type="SAM" id="Phobius"/>
    </source>
</evidence>
<dbReference type="GO" id="GO:0005524">
    <property type="term" value="F:ATP binding"/>
    <property type="evidence" value="ECO:0007669"/>
    <property type="project" value="UniProtKB-KW"/>
</dbReference>
<keyword evidence="4" id="KW-1003">Cell membrane</keyword>
<dbReference type="InterPro" id="IPR017871">
    <property type="entry name" value="ABC_transporter-like_CS"/>
</dbReference>
<reference evidence="14 15" key="1">
    <citation type="submission" date="2023-08" db="EMBL/GenBank/DDBJ databases">
        <title>Implementing the SeqCode for naming new Mesorhizobium species isolated from Vachellia karroo root nodules.</title>
        <authorList>
            <person name="Van Lill M."/>
        </authorList>
    </citation>
    <scope>NUCLEOTIDE SEQUENCE [LARGE SCALE GENOMIC DNA]</scope>
    <source>
        <strain evidence="14 15">VK24D</strain>
    </source>
</reference>
<evidence type="ECO:0000313" key="15">
    <source>
        <dbReference type="Proteomes" id="UP001287059"/>
    </source>
</evidence>
<evidence type="ECO:0000256" key="7">
    <source>
        <dbReference type="ARBA" id="ARBA00022737"/>
    </source>
</evidence>
<evidence type="ECO:0000256" key="3">
    <source>
        <dbReference type="ARBA" id="ARBA00022448"/>
    </source>
</evidence>
<name>A0ABU4Y6H8_9HYPH</name>
<keyword evidence="10 12" id="KW-1133">Transmembrane helix</keyword>
<feature type="transmembrane region" description="Helical" evidence="12">
    <location>
        <begin position="225"/>
        <end position="245"/>
    </location>
</feature>
<comment type="caution">
    <text evidence="14">The sequence shown here is derived from an EMBL/GenBank/DDBJ whole genome shotgun (WGS) entry which is preliminary data.</text>
</comment>
<evidence type="ECO:0000256" key="11">
    <source>
        <dbReference type="ARBA" id="ARBA00023136"/>
    </source>
</evidence>
<proteinExistence type="inferred from homology"/>
<feature type="transmembrane region" description="Helical" evidence="12">
    <location>
        <begin position="133"/>
        <end position="152"/>
    </location>
</feature>
<keyword evidence="9 14" id="KW-0067">ATP-binding</keyword>
<keyword evidence="6 12" id="KW-0812">Transmembrane</keyword>
<feature type="transmembrane region" description="Helical" evidence="12">
    <location>
        <begin position="106"/>
        <end position="126"/>
    </location>
</feature>
<keyword evidence="11 12" id="KW-0472">Membrane</keyword>
<evidence type="ECO:0000313" key="14">
    <source>
        <dbReference type="EMBL" id="MDX8482536.1"/>
    </source>
</evidence>
<dbReference type="CDD" id="cd03215">
    <property type="entry name" value="ABC_Carb_Monos_II"/>
    <property type="match status" value="1"/>
</dbReference>
<evidence type="ECO:0000256" key="10">
    <source>
        <dbReference type="ARBA" id="ARBA00022989"/>
    </source>
</evidence>
<dbReference type="SMART" id="SM00382">
    <property type="entry name" value="AAA"/>
    <property type="match status" value="2"/>
</dbReference>
<keyword evidence="3" id="KW-0813">Transport</keyword>
<keyword evidence="8" id="KW-0547">Nucleotide-binding</keyword>
<dbReference type="SUPFAM" id="SSF52540">
    <property type="entry name" value="P-loop containing nucleoside triphosphate hydrolases"/>
    <property type="match status" value="2"/>
</dbReference>
<comment type="similarity">
    <text evidence="2">Belongs to the ABC transporter superfamily.</text>
</comment>
<dbReference type="RefSeq" id="WP_320290630.1">
    <property type="nucleotide sequence ID" value="NZ_JAVIIW010000052.1"/>
</dbReference>
<keyword evidence="15" id="KW-1185">Reference proteome</keyword>
<dbReference type="PANTHER" id="PTHR43790">
    <property type="entry name" value="CARBOHYDRATE TRANSPORT ATP-BINDING PROTEIN MG119-RELATED"/>
    <property type="match status" value="1"/>
</dbReference>
<feature type="transmembrane region" description="Helical" evidence="12">
    <location>
        <begin position="59"/>
        <end position="76"/>
    </location>
</feature>
<dbReference type="CDD" id="cd06579">
    <property type="entry name" value="TM_PBP1_transp_AraH_like"/>
    <property type="match status" value="1"/>
</dbReference>
<evidence type="ECO:0000256" key="9">
    <source>
        <dbReference type="ARBA" id="ARBA00022840"/>
    </source>
</evidence>
<feature type="transmembrane region" description="Helical" evidence="12">
    <location>
        <begin position="83"/>
        <end position="100"/>
    </location>
</feature>
<dbReference type="Gene3D" id="3.40.50.300">
    <property type="entry name" value="P-loop containing nucleotide triphosphate hydrolases"/>
    <property type="match status" value="2"/>
</dbReference>
<evidence type="ECO:0000256" key="8">
    <source>
        <dbReference type="ARBA" id="ARBA00022741"/>
    </source>
</evidence>
<dbReference type="CDD" id="cd03216">
    <property type="entry name" value="ABC_Carb_Monos_I"/>
    <property type="match status" value="1"/>
</dbReference>
<feature type="domain" description="ABC transporter" evidence="13">
    <location>
        <begin position="592"/>
        <end position="834"/>
    </location>
</feature>
<dbReference type="PROSITE" id="PS00211">
    <property type="entry name" value="ABC_TRANSPORTER_1"/>
    <property type="match status" value="1"/>
</dbReference>
<accession>A0ABU4Y6H8</accession>
<dbReference type="InterPro" id="IPR050107">
    <property type="entry name" value="ABC_carbohydrate_import_ATPase"/>
</dbReference>
<gene>
    <name evidence="14" type="ORF">RFN28_29360</name>
</gene>
<dbReference type="PANTHER" id="PTHR43790:SF9">
    <property type="entry name" value="GALACTOFURANOSE TRANSPORTER ATP-BINDING PROTEIN YTFR"/>
    <property type="match status" value="1"/>
</dbReference>
<evidence type="ECO:0000256" key="1">
    <source>
        <dbReference type="ARBA" id="ARBA00004651"/>
    </source>
</evidence>
<dbReference type="InterPro" id="IPR003439">
    <property type="entry name" value="ABC_transporter-like_ATP-bd"/>
</dbReference>
<protein>
    <submittedName>
        <fullName evidence="14">ATP-binding cassette domain-containing protein</fullName>
    </submittedName>
</protein>
<organism evidence="14 15">
    <name type="scientific">Mesorhizobium album</name>
    <dbReference type="NCBI Taxonomy" id="3072314"/>
    <lineage>
        <taxon>Bacteria</taxon>
        <taxon>Pseudomonadati</taxon>
        <taxon>Pseudomonadota</taxon>
        <taxon>Alphaproteobacteria</taxon>
        <taxon>Hyphomicrobiales</taxon>
        <taxon>Phyllobacteriaceae</taxon>
        <taxon>Mesorhizobium</taxon>
    </lineage>
</organism>
<dbReference type="Pfam" id="PF02653">
    <property type="entry name" value="BPD_transp_2"/>
    <property type="match status" value="1"/>
</dbReference>
<dbReference type="EMBL" id="JAVIIW010000052">
    <property type="protein sequence ID" value="MDX8482536.1"/>
    <property type="molecule type" value="Genomic_DNA"/>
</dbReference>